<evidence type="ECO:0000259" key="2">
    <source>
        <dbReference type="Pfam" id="PF04230"/>
    </source>
</evidence>
<feature type="domain" description="Polysaccharide pyruvyl transferase" evidence="2">
    <location>
        <begin position="315"/>
        <end position="352"/>
    </location>
</feature>
<dbReference type="EMBL" id="BMXL01000012">
    <property type="protein sequence ID" value="GHD27258.1"/>
    <property type="molecule type" value="Genomic_DNA"/>
</dbReference>
<name>A0A919CHZ1_9ACTN</name>
<feature type="compositionally biased region" description="Gly residues" evidence="1">
    <location>
        <begin position="114"/>
        <end position="125"/>
    </location>
</feature>
<keyword evidence="4" id="KW-1185">Reference proteome</keyword>
<sequence length="428" mass="45427">MWGGADEGCGEPRPGYARRSDEHHPPEPVHEPSHTRPLKAPPQSPTPINDLRPFSADTRATRHPPPTQTDARRHSPVPRGGRRPPNGARAPSRPAGVCPGACRGTHTHETHPTGEGGGMGERTGTGGQARVLVVGWFSFVDGEATAGDVGAAEAVCAELDTAGITHETAWSPRFRPEGIGLDQARERGHTDLVFVCGPVSGPQVRNLHRNFPHCRRIAVGVSVVDPDDAAARGFHTILPRDVEGQGGQRDLAPGAPTGRDVPVVGVVQAPGQPEYGTRSAHAGVHRRLGRWLAGRDCARVPLDTRLDTRDGLHCADTAQFDALAARTDLVVTTRLHGLVLALRNGVPALAVDPVAGGAKVAAQGLAWDWPVLTVDGPEHGPDPEDLDRLWHWCRNEGRRAARARAAEPVSPLTGELMAALNTPAPQGR</sequence>
<comment type="caution">
    <text evidence="3">The sequence shown here is derived from an EMBL/GenBank/DDBJ whole genome shotgun (WGS) entry which is preliminary data.</text>
</comment>
<feature type="compositionally biased region" description="Basic and acidic residues" evidence="1">
    <location>
        <begin position="18"/>
        <end position="34"/>
    </location>
</feature>
<protein>
    <recommendedName>
        <fullName evidence="2">Polysaccharide pyruvyl transferase domain-containing protein</fullName>
    </recommendedName>
</protein>
<gene>
    <name evidence="3" type="ORF">GCM10007147_26180</name>
</gene>
<dbReference type="Pfam" id="PF04230">
    <property type="entry name" value="PS_pyruv_trans"/>
    <property type="match status" value="1"/>
</dbReference>
<dbReference type="AlphaFoldDB" id="A0A919CHZ1"/>
<evidence type="ECO:0000313" key="4">
    <source>
        <dbReference type="Proteomes" id="UP000654947"/>
    </source>
</evidence>
<evidence type="ECO:0000256" key="1">
    <source>
        <dbReference type="SAM" id="MobiDB-lite"/>
    </source>
</evidence>
<dbReference type="Proteomes" id="UP000654947">
    <property type="component" value="Unassembled WGS sequence"/>
</dbReference>
<accession>A0A919CHZ1</accession>
<evidence type="ECO:0000313" key="3">
    <source>
        <dbReference type="EMBL" id="GHD27258.1"/>
    </source>
</evidence>
<reference evidence="3 4" key="1">
    <citation type="journal article" date="2014" name="Int. J. Syst. Evol. Microbiol.">
        <title>Complete genome sequence of Corynebacterium casei LMG S-19264T (=DSM 44701T), isolated from a smear-ripened cheese.</title>
        <authorList>
            <consortium name="US DOE Joint Genome Institute (JGI-PGF)"/>
            <person name="Walter F."/>
            <person name="Albersmeier A."/>
            <person name="Kalinowski J."/>
            <person name="Ruckert C."/>
        </authorList>
    </citation>
    <scope>NUCLEOTIDE SEQUENCE [LARGE SCALE GENOMIC DNA]</scope>
    <source>
        <strain evidence="3 4">KCTC 19473</strain>
    </source>
</reference>
<feature type="compositionally biased region" description="Low complexity" evidence="1">
    <location>
        <begin position="83"/>
        <end position="96"/>
    </location>
</feature>
<feature type="region of interest" description="Disordered" evidence="1">
    <location>
        <begin position="1"/>
        <end position="125"/>
    </location>
</feature>
<dbReference type="InterPro" id="IPR007345">
    <property type="entry name" value="Polysacch_pyruvyl_Trfase"/>
</dbReference>
<organism evidence="3 4">
    <name type="scientific">Nocardiopsis kunsanensis</name>
    <dbReference type="NCBI Taxonomy" id="141693"/>
    <lineage>
        <taxon>Bacteria</taxon>
        <taxon>Bacillati</taxon>
        <taxon>Actinomycetota</taxon>
        <taxon>Actinomycetes</taxon>
        <taxon>Streptosporangiales</taxon>
        <taxon>Nocardiopsidaceae</taxon>
        <taxon>Nocardiopsis</taxon>
    </lineage>
</organism>
<proteinExistence type="predicted"/>